<dbReference type="InterPro" id="IPR036786">
    <property type="entry name" value="Ribosome_mat_SBDS_N_sf"/>
</dbReference>
<reference evidence="3 4" key="1">
    <citation type="submission" date="2013-05" db="EMBL/GenBank/DDBJ databases">
        <title>Drechslerella stenobrocha genome reveals carnivorous origination and mechanical trapping mechanism of predatory fungi.</title>
        <authorList>
            <person name="Liu X."/>
            <person name="Zhang W."/>
            <person name="Liu K."/>
        </authorList>
    </citation>
    <scope>NUCLEOTIDE SEQUENCE [LARGE SCALE GENOMIC DNA]</scope>
    <source>
        <strain evidence="3 4">248</strain>
    </source>
</reference>
<dbReference type="AlphaFoldDB" id="W7HKD8"/>
<dbReference type="InterPro" id="IPR019783">
    <property type="entry name" value="SDO1/SBDS_N"/>
</dbReference>
<dbReference type="PANTHER" id="PTHR10927:SF2">
    <property type="entry name" value="RESTRICTION OF TELOMERE CAPPING PROTEIN 3"/>
    <property type="match status" value="1"/>
</dbReference>
<keyword evidence="4" id="KW-1185">Reference proteome</keyword>
<protein>
    <recommendedName>
        <fullName evidence="2">Ribosome maturation protein SDO1/SBDS N-terminal domain-containing protein</fullName>
    </recommendedName>
</protein>
<proteinExistence type="predicted"/>
<dbReference type="Pfam" id="PF01172">
    <property type="entry name" value="SBDS_N"/>
    <property type="match status" value="1"/>
</dbReference>
<feature type="compositionally biased region" description="Low complexity" evidence="1">
    <location>
        <begin position="94"/>
        <end position="106"/>
    </location>
</feature>
<feature type="region of interest" description="Disordered" evidence="1">
    <location>
        <begin position="88"/>
        <end position="114"/>
    </location>
</feature>
<dbReference type="OrthoDB" id="2567806at2759"/>
<dbReference type="InterPro" id="IPR039100">
    <property type="entry name" value="Sdo1/SBDS-like"/>
</dbReference>
<dbReference type="EMBL" id="KI966462">
    <property type="protein sequence ID" value="EWC43459.1"/>
    <property type="molecule type" value="Genomic_DNA"/>
</dbReference>
<feature type="domain" description="Ribosome maturation protein SDO1/SBDS N-terminal" evidence="2">
    <location>
        <begin position="6"/>
        <end position="97"/>
    </location>
</feature>
<evidence type="ECO:0000259" key="2">
    <source>
        <dbReference type="Pfam" id="PF01172"/>
    </source>
</evidence>
<dbReference type="HOGENOM" id="CLU_137480_1_0_1"/>
<evidence type="ECO:0000313" key="3">
    <source>
        <dbReference type="EMBL" id="EWC43459.1"/>
    </source>
</evidence>
<organism evidence="3 4">
    <name type="scientific">Drechslerella stenobrocha 248</name>
    <dbReference type="NCBI Taxonomy" id="1043628"/>
    <lineage>
        <taxon>Eukaryota</taxon>
        <taxon>Fungi</taxon>
        <taxon>Dikarya</taxon>
        <taxon>Ascomycota</taxon>
        <taxon>Pezizomycotina</taxon>
        <taxon>Orbiliomycetes</taxon>
        <taxon>Orbiliales</taxon>
        <taxon>Orbiliaceae</taxon>
        <taxon>Drechslerella</taxon>
    </lineage>
</organism>
<evidence type="ECO:0000256" key="1">
    <source>
        <dbReference type="SAM" id="MobiDB-lite"/>
    </source>
</evidence>
<name>W7HKD8_9PEZI</name>
<sequence length="114" mass="12192">MRGGDNVTKVYLKKGGEDFIVLIEDAATLTKWKSDSSIPLTQVVNGFKVFTTRKQGAQGILDSASKSTMEGAFGTSNEDEVIKTILKEGQLQTSSSASRESSTNDSIGSMGSHR</sequence>
<dbReference type="PANTHER" id="PTHR10927">
    <property type="entry name" value="RIBOSOME MATURATION PROTEIN SBDS"/>
    <property type="match status" value="1"/>
</dbReference>
<dbReference type="Gene3D" id="3.30.1250.10">
    <property type="entry name" value="Ribosome maturation protein SBDS, N-terminal domain"/>
    <property type="match status" value="1"/>
</dbReference>
<dbReference type="SUPFAM" id="SSF89895">
    <property type="entry name" value="FYSH domain"/>
    <property type="match status" value="1"/>
</dbReference>
<gene>
    <name evidence="3" type="ORF">DRE_07569</name>
</gene>
<accession>W7HKD8</accession>
<evidence type="ECO:0000313" key="4">
    <source>
        <dbReference type="Proteomes" id="UP000024837"/>
    </source>
</evidence>
<dbReference type="Proteomes" id="UP000024837">
    <property type="component" value="Unassembled WGS sequence"/>
</dbReference>